<keyword evidence="9 17" id="KW-1133">Transmembrane helix</keyword>
<dbReference type="Ensembl" id="ENSCCRT00010087895.1">
    <property type="protein sequence ID" value="ENSCCRP00010079231.1"/>
    <property type="gene ID" value="ENSCCRG00010030938.1"/>
</dbReference>
<evidence type="ECO:0000256" key="8">
    <source>
        <dbReference type="ARBA" id="ARBA00022958"/>
    </source>
</evidence>
<evidence type="ECO:0000256" key="14">
    <source>
        <dbReference type="ARBA" id="ARBA00046331"/>
    </source>
</evidence>
<evidence type="ECO:0000256" key="4">
    <source>
        <dbReference type="ARBA" id="ARBA00022538"/>
    </source>
</evidence>
<evidence type="ECO:0000259" key="19">
    <source>
        <dbReference type="Pfam" id="PF03522"/>
    </source>
</evidence>
<dbReference type="Pfam" id="PF00324">
    <property type="entry name" value="AA_permease"/>
    <property type="match status" value="2"/>
</dbReference>
<keyword evidence="11 17" id="KW-0472">Membrane</keyword>
<keyword evidence="3" id="KW-1003">Cell membrane</keyword>
<dbReference type="GO" id="GO:0055064">
    <property type="term" value="P:chloride ion homeostasis"/>
    <property type="evidence" value="ECO:0007669"/>
    <property type="project" value="TreeGrafter"/>
</dbReference>
<evidence type="ECO:0000256" key="12">
    <source>
        <dbReference type="ARBA" id="ARBA00023180"/>
    </source>
</evidence>
<evidence type="ECO:0000256" key="10">
    <source>
        <dbReference type="ARBA" id="ARBA00023065"/>
    </source>
</evidence>
<dbReference type="InterPro" id="IPR018491">
    <property type="entry name" value="SLC12_C"/>
</dbReference>
<dbReference type="Gene3D" id="1.20.1740.10">
    <property type="entry name" value="Amino acid/polyamine transporter I"/>
    <property type="match status" value="1"/>
</dbReference>
<evidence type="ECO:0000256" key="3">
    <source>
        <dbReference type="ARBA" id="ARBA00022475"/>
    </source>
</evidence>
<feature type="transmembrane region" description="Helical" evidence="17">
    <location>
        <begin position="587"/>
        <end position="612"/>
    </location>
</feature>
<dbReference type="PANTHER" id="PTHR11827">
    <property type="entry name" value="SOLUTE CARRIER FAMILY 12, CATION COTRANSPORTERS"/>
    <property type="match status" value="1"/>
</dbReference>
<dbReference type="Pfam" id="PF03522">
    <property type="entry name" value="SLC12"/>
    <property type="match status" value="3"/>
</dbReference>
<feature type="transmembrane region" description="Helical" evidence="17">
    <location>
        <begin position="186"/>
        <end position="207"/>
    </location>
</feature>
<dbReference type="GO" id="GO:1990573">
    <property type="term" value="P:potassium ion import across plasma membrane"/>
    <property type="evidence" value="ECO:0007669"/>
    <property type="project" value="TreeGrafter"/>
</dbReference>
<evidence type="ECO:0000313" key="20">
    <source>
        <dbReference type="Ensembl" id="ENSCCRP00010079231.1"/>
    </source>
</evidence>
<keyword evidence="8" id="KW-0630">Potassium</keyword>
<dbReference type="PANTHER" id="PTHR11827:SF54">
    <property type="entry name" value="SOLUTE CARRIER FAMILY 12 MEMBER 5"/>
    <property type="match status" value="1"/>
</dbReference>
<dbReference type="GO" id="GO:0045202">
    <property type="term" value="C:synapse"/>
    <property type="evidence" value="ECO:0007669"/>
    <property type="project" value="GOC"/>
</dbReference>
<dbReference type="GO" id="GO:0005886">
    <property type="term" value="C:plasma membrane"/>
    <property type="evidence" value="ECO:0007669"/>
    <property type="project" value="UniProtKB-SubCell"/>
</dbReference>
<feature type="domain" description="SLC12A transporter C-terminal" evidence="19">
    <location>
        <begin position="683"/>
        <end position="799"/>
    </location>
</feature>
<keyword evidence="5" id="KW-0597">Phosphoprotein</keyword>
<evidence type="ECO:0000256" key="15">
    <source>
        <dbReference type="ARBA" id="ARBA00047825"/>
    </source>
</evidence>
<dbReference type="NCBIfam" id="TIGR00930">
    <property type="entry name" value="2a30"/>
    <property type="match status" value="1"/>
</dbReference>
<feature type="transmembrane region" description="Helical" evidence="17">
    <location>
        <begin position="390"/>
        <end position="410"/>
    </location>
</feature>
<reference evidence="20" key="1">
    <citation type="submission" date="2025-08" db="UniProtKB">
        <authorList>
            <consortium name="Ensembl"/>
        </authorList>
    </citation>
    <scope>IDENTIFICATION</scope>
</reference>
<organism evidence="20 21">
    <name type="scientific">Cyprinus carpio</name>
    <name type="common">Common carp</name>
    <dbReference type="NCBI Taxonomy" id="7962"/>
    <lineage>
        <taxon>Eukaryota</taxon>
        <taxon>Metazoa</taxon>
        <taxon>Chordata</taxon>
        <taxon>Craniata</taxon>
        <taxon>Vertebrata</taxon>
        <taxon>Euteleostomi</taxon>
        <taxon>Actinopterygii</taxon>
        <taxon>Neopterygii</taxon>
        <taxon>Teleostei</taxon>
        <taxon>Ostariophysi</taxon>
        <taxon>Cypriniformes</taxon>
        <taxon>Cyprinidae</taxon>
        <taxon>Cyprininae</taxon>
        <taxon>Cyprinus</taxon>
    </lineage>
</organism>
<evidence type="ECO:0000256" key="17">
    <source>
        <dbReference type="SAM" id="Phobius"/>
    </source>
</evidence>
<feature type="transmembrane region" description="Helical" evidence="17">
    <location>
        <begin position="554"/>
        <end position="575"/>
    </location>
</feature>
<keyword evidence="4" id="KW-0633">Potassium transport</keyword>
<dbReference type="AlphaFoldDB" id="A0A8C1MM03"/>
<dbReference type="InterPro" id="IPR004841">
    <property type="entry name" value="AA-permease/SLC12A_dom"/>
</dbReference>
<dbReference type="GO" id="GO:0006884">
    <property type="term" value="P:cell volume homeostasis"/>
    <property type="evidence" value="ECO:0007669"/>
    <property type="project" value="TreeGrafter"/>
</dbReference>
<keyword evidence="10" id="KW-0406">Ion transport</keyword>
<feature type="domain" description="Amino acid permease/ SLC12A" evidence="18">
    <location>
        <begin position="96"/>
        <end position="275"/>
    </location>
</feature>
<accession>A0A8C1MM03</accession>
<feature type="region of interest" description="Disordered" evidence="16">
    <location>
        <begin position="1"/>
        <end position="22"/>
    </location>
</feature>
<keyword evidence="7" id="KW-0769">Symport</keyword>
<feature type="transmembrane region" description="Helical" evidence="17">
    <location>
        <begin position="250"/>
        <end position="269"/>
    </location>
</feature>
<dbReference type="InterPro" id="IPR004842">
    <property type="entry name" value="SLC12A_fam"/>
</dbReference>
<evidence type="ECO:0000256" key="5">
    <source>
        <dbReference type="ARBA" id="ARBA00022553"/>
    </source>
</evidence>
<feature type="domain" description="SLC12A transporter C-terminal" evidence="19">
    <location>
        <begin position="813"/>
        <end position="898"/>
    </location>
</feature>
<protein>
    <submittedName>
        <fullName evidence="20">Solute carrier family 12 member 5b</fullName>
    </submittedName>
</protein>
<evidence type="ECO:0000256" key="6">
    <source>
        <dbReference type="ARBA" id="ARBA00022692"/>
    </source>
</evidence>
<keyword evidence="13" id="KW-0868">Chloride</keyword>
<evidence type="ECO:0000256" key="1">
    <source>
        <dbReference type="ARBA" id="ARBA00004651"/>
    </source>
</evidence>
<comment type="similarity">
    <text evidence="14">Belongs to the SLC12A transporter family. K/Cl co-transporter subfamily.</text>
</comment>
<feature type="region of interest" description="Disordered" evidence="16">
    <location>
        <begin position="922"/>
        <end position="952"/>
    </location>
</feature>
<evidence type="ECO:0000256" key="2">
    <source>
        <dbReference type="ARBA" id="ARBA00022448"/>
    </source>
</evidence>
<keyword evidence="2" id="KW-0813">Transport</keyword>
<dbReference type="FunFam" id="1.20.1740.10:FF:000040">
    <property type="entry name" value="Solute carrier family 12 member 6"/>
    <property type="match status" value="1"/>
</dbReference>
<feature type="transmembrane region" description="Helical" evidence="17">
    <location>
        <begin position="227"/>
        <end position="244"/>
    </location>
</feature>
<keyword evidence="6 17" id="KW-0812">Transmembrane</keyword>
<dbReference type="FunFam" id="1.20.1740.10:FF:000049">
    <property type="entry name" value="Solute carrier family 12 (potassium/chloride transporter), member 4"/>
    <property type="match status" value="1"/>
</dbReference>
<evidence type="ECO:0000256" key="16">
    <source>
        <dbReference type="SAM" id="MobiDB-lite"/>
    </source>
</evidence>
<feature type="domain" description="Amino acid permease/ SLC12A" evidence="18">
    <location>
        <begin position="385"/>
        <end position="669"/>
    </location>
</feature>
<evidence type="ECO:0000256" key="9">
    <source>
        <dbReference type="ARBA" id="ARBA00022989"/>
    </source>
</evidence>
<dbReference type="Proteomes" id="UP000694427">
    <property type="component" value="Unplaced"/>
</dbReference>
<name>A0A8C1MM03_CYPCA</name>
<dbReference type="PRINTS" id="PR01081">
    <property type="entry name" value="KCLTRNSPORT"/>
</dbReference>
<keyword evidence="12" id="KW-0325">Glycoprotein</keyword>
<comment type="subcellular location">
    <subcellularLocation>
        <location evidence="1">Cell membrane</location>
        <topology evidence="1">Multi-pass membrane protein</topology>
    </subcellularLocation>
</comment>
<dbReference type="GO" id="GO:0055075">
    <property type="term" value="P:potassium ion homeostasis"/>
    <property type="evidence" value="ECO:0007669"/>
    <property type="project" value="TreeGrafter"/>
</dbReference>
<feature type="transmembrane region" description="Helical" evidence="17">
    <location>
        <begin position="430"/>
        <end position="451"/>
    </location>
</feature>
<dbReference type="InterPro" id="IPR000076">
    <property type="entry name" value="KCL_cotranspt"/>
</dbReference>
<dbReference type="GO" id="GO:0015379">
    <property type="term" value="F:potassium:chloride symporter activity"/>
    <property type="evidence" value="ECO:0007669"/>
    <property type="project" value="InterPro"/>
</dbReference>
<evidence type="ECO:0000256" key="7">
    <source>
        <dbReference type="ARBA" id="ARBA00022847"/>
    </source>
</evidence>
<evidence type="ECO:0000256" key="13">
    <source>
        <dbReference type="ARBA" id="ARBA00023214"/>
    </source>
</evidence>
<feature type="transmembrane region" description="Helical" evidence="17">
    <location>
        <begin position="117"/>
        <end position="146"/>
    </location>
</feature>
<feature type="domain" description="SLC12A transporter C-terminal" evidence="19">
    <location>
        <begin position="956"/>
        <end position="1054"/>
    </location>
</feature>
<comment type="catalytic activity">
    <reaction evidence="15">
        <text>K(+)(in) + chloride(in) = K(+)(out) + chloride(out)</text>
        <dbReference type="Rhea" id="RHEA:72427"/>
        <dbReference type="ChEBI" id="CHEBI:17996"/>
        <dbReference type="ChEBI" id="CHEBI:29103"/>
    </reaction>
</comment>
<dbReference type="GO" id="GO:0007268">
    <property type="term" value="P:chemical synaptic transmission"/>
    <property type="evidence" value="ECO:0007669"/>
    <property type="project" value="TreeGrafter"/>
</dbReference>
<reference evidence="20" key="2">
    <citation type="submission" date="2025-09" db="UniProtKB">
        <authorList>
            <consortium name="Ensembl"/>
        </authorList>
    </citation>
    <scope>IDENTIFICATION</scope>
</reference>
<evidence type="ECO:0000256" key="11">
    <source>
        <dbReference type="ARBA" id="ARBA00023136"/>
    </source>
</evidence>
<evidence type="ECO:0000259" key="18">
    <source>
        <dbReference type="Pfam" id="PF00324"/>
    </source>
</evidence>
<feature type="transmembrane region" description="Helical" evidence="17">
    <location>
        <begin position="91"/>
        <end position="111"/>
    </location>
</feature>
<feature type="transmembrane region" description="Helical" evidence="17">
    <location>
        <begin position="158"/>
        <end position="180"/>
    </location>
</feature>
<evidence type="ECO:0000313" key="21">
    <source>
        <dbReference type="Proteomes" id="UP000694427"/>
    </source>
</evidence>
<sequence>MFNSCMFTGDATSKESSPFINSSTSDVEKCQQYDGKNMALFEEEMDTSPMVSSLLSSLANYSNLTQGSKEHEEAENNEEARKKTVQAPRMGTIMGVYLPCMQNILGVILFLRMTWLVGIGGVLGTFTIVFMCCSTTMLTAISMSAIATNGVVPAGGSYYMISRSLGPEFGGAVGICFYLGTTFAGAMYILGCIEILLIYIVPAAAIFKMEGLEGAEAEAALLNNMRVYGTIVLSFMALVVFVGVKYVNKLALVFLACVILSILAVYAGVIKTSFDPPDFPVCVLGNRTLASKGFDICAKTIERGNATLTTKLWRAFCDSEFLNATCDEYFTSNNVSQIQGIPGITSGILAENLFSTFMEKNSILEKRGVPAVLDPEATVTNTNRYVMADITSFFTLLVGIYFPSVTGIMAGSNRSGDLQDAQKSIPIGTILAITTTSIIYMSSVILFGACVDGVVLRDKFGEGVDGNLVIGTLAWPSPWVIVFGSFFSTCGAGLQSLTGAPRLLQAIARDGIIPFLRVFGHGKANGEPTWALLLTACICESGILIASLDAVAPILSMFFLMCYMFVNLACALQTLLRTPNWRPRFKFYHWALSLLGMSLCLTLMFLCSWYYAIVAMVIASCIYKYIEFCGAEKEWGDGIRGISLSAARYALMRLEEGPPHTKNWRPQILVLMSLDAEQNVEQPRLLSLTSQLKAGKGLTIVGACVEGTYLNNQPQAQEGDQVRLMEVEKVKGFSQVVISSNLRDATSHLIQAGGLGGLRHNTVLVSYPKNWKQAEEHHRCRNFIEVVRETTAARLALLVPKNISAYPSNGERFTEGHIDVWWIVHDGGMLMLLPFLLRQHKVWRKCKIRIFTVAQMDDNSIQMKKDLMTFLYHLRFDAEVEVVEMVRNQHTLPSHTHTHTQTHTSLMLSLQIQSITDVSRGSIRRKNPSNLHPQRSIAEESVGGGGEEKSEEEVAAVSHFSYKETSHSQKKSLQYGVSFRNQSNVRRMHHAQKLNEVIVKKSQEAKLVLLNMPGPPKNRTGEENYMEFLEVLTEGLNRVLLVRGGGREVITIYS</sequence>
<keyword evidence="21" id="KW-1185">Reference proteome</keyword>
<proteinExistence type="inferred from homology"/>